<keyword evidence="1" id="KW-1133">Transmembrane helix</keyword>
<gene>
    <name evidence="2" type="ORF">CE91St16_16060</name>
</gene>
<feature type="transmembrane region" description="Helical" evidence="1">
    <location>
        <begin position="159"/>
        <end position="177"/>
    </location>
</feature>
<accession>A0AA37P3V9</accession>
<evidence type="ECO:0000256" key="1">
    <source>
        <dbReference type="SAM" id="Phobius"/>
    </source>
</evidence>
<dbReference type="RefSeq" id="WP_244076390.1">
    <property type="nucleotide sequence ID" value="NZ_AP025581.1"/>
</dbReference>
<dbReference type="AlphaFoldDB" id="A0AA37P3V9"/>
<organism evidence="2 3">
    <name type="scientific">Alistipes finegoldii</name>
    <dbReference type="NCBI Taxonomy" id="214856"/>
    <lineage>
        <taxon>Bacteria</taxon>
        <taxon>Pseudomonadati</taxon>
        <taxon>Bacteroidota</taxon>
        <taxon>Bacteroidia</taxon>
        <taxon>Bacteroidales</taxon>
        <taxon>Rikenellaceae</taxon>
        <taxon>Alistipes</taxon>
    </lineage>
</organism>
<evidence type="ECO:0000313" key="3">
    <source>
        <dbReference type="Proteomes" id="UP001055105"/>
    </source>
</evidence>
<keyword evidence="1" id="KW-0472">Membrane</keyword>
<dbReference type="Proteomes" id="UP001055105">
    <property type="component" value="Unassembled WGS sequence"/>
</dbReference>
<proteinExistence type="predicted"/>
<comment type="caution">
    <text evidence="2">The sequence shown here is derived from an EMBL/GenBank/DDBJ whole genome shotgun (WGS) entry which is preliminary data.</text>
</comment>
<reference evidence="2" key="1">
    <citation type="submission" date="2022-01" db="EMBL/GenBank/DDBJ databases">
        <title>Novel bile acid biosynthetic pathways are enriched in the microbiome of centenarians.</title>
        <authorList>
            <person name="Sato Y."/>
            <person name="Atarashi K."/>
            <person name="Plichta R.D."/>
            <person name="Arai Y."/>
            <person name="Sasajima S."/>
            <person name="Kearney M.S."/>
            <person name="Suda W."/>
            <person name="Takeshita K."/>
            <person name="Sasaki T."/>
            <person name="Okamoto S."/>
            <person name="Skelly N.A."/>
            <person name="Okamura Y."/>
            <person name="Vlamakis H."/>
            <person name="Li Y."/>
            <person name="Tanoue T."/>
            <person name="Takei H."/>
            <person name="Nittono H."/>
            <person name="Narushima S."/>
            <person name="Irie J."/>
            <person name="Itoh H."/>
            <person name="Moriya K."/>
            <person name="Sugiura Y."/>
            <person name="Suematsu M."/>
            <person name="Moritoki N."/>
            <person name="Shibata S."/>
            <person name="Littman R.D."/>
            <person name="Fischbach A.M."/>
            <person name="Uwamino Y."/>
            <person name="Inoue T."/>
            <person name="Honda A."/>
            <person name="Hattori M."/>
            <person name="Murai T."/>
            <person name="Xavier J.R."/>
            <person name="Hirose N."/>
            <person name="Honda K."/>
        </authorList>
    </citation>
    <scope>NUCLEOTIDE SEQUENCE</scope>
    <source>
        <strain evidence="2">CE91-St16</strain>
    </source>
</reference>
<keyword evidence="1" id="KW-0812">Transmembrane</keyword>
<name>A0AA37P3V9_9BACT</name>
<sequence>MRLLPRILGRIAFVRMEFTSVDGCRSDVYVWRRGGLEPGDWSAAKGCLAAVVVCGHGVVTKPDDAEITVRVRADAGTFLWSSANGRTSFVRRERLQNLTDEFAVHRIVPVRVFCADAAGDFGTAAEEFARQLYDGLRWRSLVRLTHESSVAAQTLVRRAAFPVLGVWLALLAANAVFSPRFNARRQMMRTELAAQERAASGSASADARQRKLLAEFSEAPGVSRALFCDHIARAVPDRVVLTALDVEPLVKRFETGKPLQRLENRVVVCGTAPAAADVSAFVQRLSQTGYGRDVRLVNLEKERDGDRLTFRIETAL</sequence>
<evidence type="ECO:0000313" key="2">
    <source>
        <dbReference type="EMBL" id="GKI18698.1"/>
    </source>
</evidence>
<protein>
    <submittedName>
        <fullName evidence="2">Uncharacterized protein</fullName>
    </submittedName>
</protein>
<dbReference type="EMBL" id="BQOL01000001">
    <property type="protein sequence ID" value="GKI18698.1"/>
    <property type="molecule type" value="Genomic_DNA"/>
</dbReference>
<dbReference type="InterPro" id="IPR007813">
    <property type="entry name" value="PilN"/>
</dbReference>
<dbReference type="Pfam" id="PF05137">
    <property type="entry name" value="PilN"/>
    <property type="match status" value="1"/>
</dbReference>